<dbReference type="InterPro" id="IPR009057">
    <property type="entry name" value="Homeodomain-like_sf"/>
</dbReference>
<name>A0A7K4Z9X9_BUCAB</name>
<gene>
    <name evidence="17" type="primary">Cux2</name>
    <name evidence="17" type="ORF">BUCABY_R10601</name>
</gene>
<feature type="compositionally biased region" description="Low complexity" evidence="14">
    <location>
        <begin position="1017"/>
        <end position="1028"/>
    </location>
</feature>
<keyword evidence="9" id="KW-0804">Transcription</keyword>
<feature type="compositionally biased region" description="Basic and acidic residues" evidence="14">
    <location>
        <begin position="1303"/>
        <end position="1314"/>
    </location>
</feature>
<dbReference type="InterPro" id="IPR003350">
    <property type="entry name" value="CUT_dom"/>
</dbReference>
<evidence type="ECO:0000256" key="8">
    <source>
        <dbReference type="ARBA" id="ARBA00023155"/>
    </source>
</evidence>
<dbReference type="Pfam" id="PF02376">
    <property type="entry name" value="CUT"/>
    <property type="match status" value="3"/>
</dbReference>
<feature type="region of interest" description="Disordered" evidence="14">
    <location>
        <begin position="706"/>
        <end position="733"/>
    </location>
</feature>
<feature type="compositionally biased region" description="Low complexity" evidence="14">
    <location>
        <begin position="1367"/>
        <end position="1390"/>
    </location>
</feature>
<evidence type="ECO:0000256" key="6">
    <source>
        <dbReference type="ARBA" id="ARBA00023054"/>
    </source>
</evidence>
<evidence type="ECO:0000256" key="2">
    <source>
        <dbReference type="ARBA" id="ARBA00008190"/>
    </source>
</evidence>
<dbReference type="Gene3D" id="1.10.260.40">
    <property type="entry name" value="lambda repressor-like DNA-binding domains"/>
    <property type="match status" value="3"/>
</dbReference>
<feature type="region of interest" description="Disordered" evidence="14">
    <location>
        <begin position="464"/>
        <end position="596"/>
    </location>
</feature>
<evidence type="ECO:0000259" key="16">
    <source>
        <dbReference type="PROSITE" id="PS51042"/>
    </source>
</evidence>
<keyword evidence="6 13" id="KW-0175">Coiled coil</keyword>
<dbReference type="EMBL" id="VYZL01005943">
    <property type="protein sequence ID" value="NWR67738.1"/>
    <property type="molecule type" value="Genomic_DNA"/>
</dbReference>
<proteinExistence type="inferred from homology"/>
<evidence type="ECO:0000256" key="7">
    <source>
        <dbReference type="ARBA" id="ARBA00023125"/>
    </source>
</evidence>
<dbReference type="PROSITE" id="PS51042">
    <property type="entry name" value="CUT"/>
    <property type="match status" value="3"/>
</dbReference>
<feature type="coiled-coil region" evidence="13">
    <location>
        <begin position="211"/>
        <end position="284"/>
    </location>
</feature>
<dbReference type="PROSITE" id="PS00027">
    <property type="entry name" value="HOMEOBOX_1"/>
    <property type="match status" value="1"/>
</dbReference>
<evidence type="ECO:0000256" key="9">
    <source>
        <dbReference type="ARBA" id="ARBA00023163"/>
    </source>
</evidence>
<evidence type="ECO:0000256" key="3">
    <source>
        <dbReference type="ARBA" id="ARBA00022553"/>
    </source>
</evidence>
<dbReference type="SMART" id="SM00389">
    <property type="entry name" value="HOX"/>
    <property type="match status" value="1"/>
</dbReference>
<dbReference type="Pfam" id="PF00046">
    <property type="entry name" value="Homeodomain"/>
    <property type="match status" value="1"/>
</dbReference>
<dbReference type="CDD" id="cd00086">
    <property type="entry name" value="homeodomain"/>
    <property type="match status" value="1"/>
</dbReference>
<dbReference type="FunFam" id="1.10.260.40:FF:000004">
    <property type="entry name" value="Cut-like homeobox 1a"/>
    <property type="match status" value="2"/>
</dbReference>
<dbReference type="Proteomes" id="UP000551127">
    <property type="component" value="Unassembled WGS sequence"/>
</dbReference>
<evidence type="ECO:0000256" key="12">
    <source>
        <dbReference type="RuleBase" id="RU000682"/>
    </source>
</evidence>
<dbReference type="PANTHER" id="PTHR14043:SF5">
    <property type="entry name" value="HOMEOBOX PROTEIN CUT-LIKE 2"/>
    <property type="match status" value="1"/>
</dbReference>
<feature type="coiled-coil region" evidence="13">
    <location>
        <begin position="321"/>
        <end position="373"/>
    </location>
</feature>
<feature type="compositionally biased region" description="Polar residues" evidence="14">
    <location>
        <begin position="1060"/>
        <end position="1071"/>
    </location>
</feature>
<keyword evidence="18" id="KW-1185">Reference proteome</keyword>
<sequence>REGNLAIQYAVLDYFDTRIFVVFQKELNSVASALAAWRGESAPSRKHLIELSREFKKNLPEVREICCWRINSAGWRISLPGNWVIALSKRSKEAETAFLSVYKQLIEAPDPAPVLEAARSLEDRLQQLQRLEPEPPPLKDLGRPWKKHPELIGTKERREGTSPSAGLAAAAAETPFSGIDGKALCAETLQRNEGEKQKGLQEAQVTLASRLGEAEEKIKVLHTALKATQTELLELRCKYDEEAASKADEVAMIMTNLEKANQRAEAAQREVESLREQLAAVNSSLRLACCSPTGTAGDKVNYSMCSGSRLEAALAAKDREILRLLKDVQHLQSSLQELEESSANQIAELEGQLAAKNEAIEKLEEKLQAQADYEEIKTELSILKAMKVASASCSLPQASAATRADLLAGLGCTGQPCCCWLCHPFPSCLGSLQSVSKAEEALLLGKEAFYPSQKYLLEKPSLLASTEEDHSEDESGKDSLGVEQPYSSPQHAPVDEPTSPAPLPPLPGPGLAPDGPRTFSASPFPGGERLSGDLKTPHLPPPTYKSESAGGGPPFPSTFFGAKSGTTVPSTTPATSAASPPSEPSEGSTGSSVEEEQLDTAEIAFQVKEQLLKHNIGQRVFGHYVLGLSQGSVSEILARPKPWRKLTVKGKEPFIKMKQFLSDEQNVLALRTIQVRQRGDITPRIRTPETGSDDAIKSILEQAKKEIESQKGGEAKTPSASQAVANGAGGSSSEDAIKSILEQARREMQAQQQALLEMESGGSGCPGDTPPAERSTLAAVNQNIVPTYVKQEEGSGASPGPPQTPLAVLSPAAFVQSIIRKVKSEIGDAGSYFDQHWASERSLLSRPYTSVSPSLSSSSSSYSSMANGRGWPRGEPGEGGTNEDELPAADDESHRLTEMKAEGAGAEPAAGGRLSYYPAYVPRTLKPTVPPLTPEQYEMYMYREVDTLELTRQVKEKLAKNGICQRIFGEKVLGLSQGSVSDMLSRPKPWSKLTQKGREPFIRMQLWLTDQLGQGISQQPTSSQASPAEPQPSPSPPPSPTEHEKGCQEPLTLALESSKENQQPESRSTPVLSGKPYPNSQGPVGIQEIVAMSPELDTYSITKKVKEVLTDNNLGQRLFGESILGLTQGSVSDLLSRPKPWHKLSLKGREPFVRMQLWLNDPHNVEKLRDMKKLEKKAYLKRRYGLMSAGSDSESPSTRSECASPSLQAQDLSLLQIKKPRVVLAPEEKEALKKAYQLEPYPSQQTIELLSFQLNLKTNTVINWFHNYRSRMRREMLVEGTQDNDTDPEQSSGAAMSGRRGPHSPDSDAEDRKPVFGGGEHPCAATAPVKVKEEQGEAGGWGRRRDSRSPAGAAEGTGPPQEERGAAPHAAAPNAGNLPRRGGRAGAAAAGPPPPPPPPHPDSSQSSAGSASPGPSSAGPVSPALPPAPGPRLSTSIQRRHEKMANLNNIIHRLERAANREEALEWEF</sequence>
<dbReference type="SUPFAM" id="SSF47413">
    <property type="entry name" value="lambda repressor-like DNA-binding domains"/>
    <property type="match status" value="3"/>
</dbReference>
<dbReference type="GO" id="GO:0000981">
    <property type="term" value="F:DNA-binding transcription factor activity, RNA polymerase II-specific"/>
    <property type="evidence" value="ECO:0007669"/>
    <property type="project" value="InterPro"/>
</dbReference>
<feature type="compositionally biased region" description="Low complexity" evidence="14">
    <location>
        <begin position="1402"/>
        <end position="1422"/>
    </location>
</feature>
<evidence type="ECO:0000313" key="18">
    <source>
        <dbReference type="Proteomes" id="UP000551127"/>
    </source>
</evidence>
<dbReference type="GO" id="GO:0000977">
    <property type="term" value="F:RNA polymerase II transcription regulatory region sequence-specific DNA binding"/>
    <property type="evidence" value="ECO:0007669"/>
    <property type="project" value="TreeGrafter"/>
</dbReference>
<accession>A0A7K4Z9X9</accession>
<feature type="domain" description="CUT" evidence="16">
    <location>
        <begin position="936"/>
        <end position="1023"/>
    </location>
</feature>
<protein>
    <submittedName>
        <fullName evidence="17">CUX2 protein</fullName>
    </submittedName>
</protein>
<feature type="region of interest" description="Disordered" evidence="14">
    <location>
        <begin position="1014"/>
        <end position="1084"/>
    </location>
</feature>
<dbReference type="OrthoDB" id="10257567at2759"/>
<evidence type="ECO:0000259" key="15">
    <source>
        <dbReference type="PROSITE" id="PS50071"/>
    </source>
</evidence>
<feature type="region of interest" description="Disordered" evidence="14">
    <location>
        <begin position="1280"/>
        <end position="1441"/>
    </location>
</feature>
<feature type="region of interest" description="Disordered" evidence="14">
    <location>
        <begin position="129"/>
        <end position="169"/>
    </location>
</feature>
<comment type="similarity">
    <text evidence="2">Belongs to the CUT homeobox family.</text>
</comment>
<reference evidence="17 18" key="1">
    <citation type="submission" date="2019-09" db="EMBL/GenBank/DDBJ databases">
        <title>Bird 10,000 Genomes (B10K) Project - Family phase.</title>
        <authorList>
            <person name="Zhang G."/>
        </authorList>
    </citation>
    <scope>NUCLEOTIDE SEQUENCE [LARGE SCALE GENOMIC DNA]</scope>
    <source>
        <strain evidence="17">B10K-DU-012-80</strain>
    </source>
</reference>
<evidence type="ECO:0000256" key="13">
    <source>
        <dbReference type="SAM" id="Coils"/>
    </source>
</evidence>
<dbReference type="SMART" id="SM01109">
    <property type="entry name" value="CUT"/>
    <property type="match status" value="3"/>
</dbReference>
<evidence type="ECO:0000256" key="10">
    <source>
        <dbReference type="ARBA" id="ARBA00023242"/>
    </source>
</evidence>
<feature type="DNA-binding region" description="Homeobox" evidence="11">
    <location>
        <begin position="1217"/>
        <end position="1276"/>
    </location>
</feature>
<feature type="domain" description="CUT" evidence="16">
    <location>
        <begin position="1087"/>
        <end position="1174"/>
    </location>
</feature>
<feature type="compositionally biased region" description="Pro residues" evidence="14">
    <location>
        <begin position="499"/>
        <end position="510"/>
    </location>
</feature>
<organism evidence="17 18">
    <name type="scientific">Bucorvus abyssinicus</name>
    <name type="common">Northern ground-hornbill</name>
    <name type="synonym">Abyssinian ground-hornbill</name>
    <dbReference type="NCBI Taxonomy" id="153643"/>
    <lineage>
        <taxon>Eukaryota</taxon>
        <taxon>Metazoa</taxon>
        <taxon>Chordata</taxon>
        <taxon>Craniata</taxon>
        <taxon>Vertebrata</taxon>
        <taxon>Euteleostomi</taxon>
        <taxon>Archelosauria</taxon>
        <taxon>Archosauria</taxon>
        <taxon>Dinosauria</taxon>
        <taxon>Saurischia</taxon>
        <taxon>Theropoda</taxon>
        <taxon>Coelurosauria</taxon>
        <taxon>Aves</taxon>
        <taxon>Neognathae</taxon>
        <taxon>Neoaves</taxon>
        <taxon>Telluraves</taxon>
        <taxon>Coraciimorphae</taxon>
        <taxon>Bucerotiformes</taxon>
        <taxon>Bucorvidae</taxon>
        <taxon>Bucorvus</taxon>
    </lineage>
</organism>
<evidence type="ECO:0000256" key="4">
    <source>
        <dbReference type="ARBA" id="ARBA00022737"/>
    </source>
</evidence>
<feature type="compositionally biased region" description="Low complexity" evidence="14">
    <location>
        <begin position="557"/>
        <end position="592"/>
    </location>
</feature>
<dbReference type="Pfam" id="PF25398">
    <property type="entry name" value="CUX1_N"/>
    <property type="match status" value="1"/>
</dbReference>
<feature type="domain" description="CUT" evidence="16">
    <location>
        <begin position="589"/>
        <end position="676"/>
    </location>
</feature>
<keyword evidence="5" id="KW-0805">Transcription regulation</keyword>
<evidence type="ECO:0000256" key="5">
    <source>
        <dbReference type="ARBA" id="ARBA00023015"/>
    </source>
</evidence>
<evidence type="ECO:0000256" key="11">
    <source>
        <dbReference type="PROSITE-ProRule" id="PRU00108"/>
    </source>
</evidence>
<feature type="coiled-coil region" evidence="13">
    <location>
        <begin position="734"/>
        <end position="761"/>
    </location>
</feature>
<keyword evidence="8 11" id="KW-0371">Homeobox</keyword>
<feature type="compositionally biased region" description="Basic and acidic residues" evidence="14">
    <location>
        <begin position="140"/>
        <end position="160"/>
    </location>
</feature>
<evidence type="ECO:0000256" key="1">
    <source>
        <dbReference type="ARBA" id="ARBA00004123"/>
    </source>
</evidence>
<comment type="caution">
    <text evidence="17">The sequence shown here is derived from an EMBL/GenBank/DDBJ whole genome shotgun (WGS) entry which is preliminary data.</text>
</comment>
<feature type="non-terminal residue" evidence="17">
    <location>
        <position position="1468"/>
    </location>
</feature>
<dbReference type="InterPro" id="IPR010982">
    <property type="entry name" value="Lambda_DNA-bd_dom_sf"/>
</dbReference>
<keyword evidence="7 11" id="KW-0238">DNA-binding</keyword>
<dbReference type="FunFam" id="1.10.260.40:FF:000010">
    <property type="entry name" value="Cut-like homeobox 1a"/>
    <property type="match status" value="1"/>
</dbReference>
<feature type="region of interest" description="Disordered" evidence="14">
    <location>
        <begin position="846"/>
        <end position="894"/>
    </location>
</feature>
<evidence type="ECO:0000313" key="17">
    <source>
        <dbReference type="EMBL" id="NWR67738.1"/>
    </source>
</evidence>
<dbReference type="InterPro" id="IPR057476">
    <property type="entry name" value="Cux_N"/>
</dbReference>
<dbReference type="InterPro" id="IPR017970">
    <property type="entry name" value="Homeobox_CS"/>
</dbReference>
<dbReference type="SUPFAM" id="SSF46689">
    <property type="entry name" value="Homeodomain-like"/>
    <property type="match status" value="1"/>
</dbReference>
<feature type="compositionally biased region" description="Pro residues" evidence="14">
    <location>
        <begin position="1029"/>
        <end position="1040"/>
    </location>
</feature>
<keyword evidence="10 11" id="KW-0539">Nucleus</keyword>
<feature type="compositionally biased region" description="Low complexity" evidence="14">
    <location>
        <begin position="850"/>
        <end position="874"/>
    </location>
</feature>
<feature type="compositionally biased region" description="Pro residues" evidence="14">
    <location>
        <begin position="1391"/>
        <end position="1401"/>
    </location>
</feature>
<evidence type="ECO:0000256" key="14">
    <source>
        <dbReference type="SAM" id="MobiDB-lite"/>
    </source>
</evidence>
<feature type="compositionally biased region" description="Acidic residues" evidence="14">
    <location>
        <begin position="881"/>
        <end position="890"/>
    </location>
</feature>
<feature type="non-terminal residue" evidence="17">
    <location>
        <position position="1"/>
    </location>
</feature>
<comment type="subcellular location">
    <subcellularLocation>
        <location evidence="1 11 12">Nucleus</location>
    </subcellularLocation>
</comment>
<dbReference type="GO" id="GO:0005634">
    <property type="term" value="C:nucleus"/>
    <property type="evidence" value="ECO:0007669"/>
    <property type="project" value="UniProtKB-SubCell"/>
</dbReference>
<keyword evidence="3" id="KW-0597">Phosphoprotein</keyword>
<feature type="domain" description="Homeobox" evidence="15">
    <location>
        <begin position="1215"/>
        <end position="1275"/>
    </location>
</feature>
<keyword evidence="4" id="KW-0677">Repeat</keyword>
<dbReference type="PROSITE" id="PS50071">
    <property type="entry name" value="HOMEOBOX_2"/>
    <property type="match status" value="1"/>
</dbReference>
<dbReference type="FunFam" id="1.10.10.60:FF:000116">
    <property type="entry name" value="Cut-like homeobox 2b"/>
    <property type="match status" value="1"/>
</dbReference>
<dbReference type="InterPro" id="IPR001356">
    <property type="entry name" value="HD"/>
</dbReference>
<dbReference type="Gene3D" id="1.10.10.60">
    <property type="entry name" value="Homeodomain-like"/>
    <property type="match status" value="1"/>
</dbReference>
<dbReference type="PANTHER" id="PTHR14043">
    <property type="entry name" value="CCAAT DISPLACEMENT PROTEIN-RELATED"/>
    <property type="match status" value="1"/>
</dbReference>